<dbReference type="Gene3D" id="6.10.140.2080">
    <property type="match status" value="1"/>
</dbReference>
<dbReference type="Pfam" id="PF11829">
    <property type="entry name" value="DUF3349"/>
    <property type="match status" value="1"/>
</dbReference>
<evidence type="ECO:0000313" key="2">
    <source>
        <dbReference type="EMBL" id="PIB77542.1"/>
    </source>
</evidence>
<proteinExistence type="predicted"/>
<sequence>MSDFLNRIVTWLRAGYPNGVPQNDYLPLFALLRRQLTVEEIKFIAEELAASADPPIDNVDIGVEVMSVIDDLPAPVDVERVRERLIAKGWPLDDLRDDSPVDTGRAEDGPESAS</sequence>
<name>A0A2G5PGV5_9MYCO</name>
<dbReference type="EMBL" id="PDCN02000001">
    <property type="protein sequence ID" value="PIB77542.1"/>
    <property type="molecule type" value="Genomic_DNA"/>
</dbReference>
<keyword evidence="3" id="KW-1185">Reference proteome</keyword>
<dbReference type="Proteomes" id="UP000230551">
    <property type="component" value="Unassembled WGS sequence"/>
</dbReference>
<gene>
    <name evidence="2" type="ORF">CQY22_000850</name>
</gene>
<feature type="compositionally biased region" description="Basic and acidic residues" evidence="1">
    <location>
        <begin position="92"/>
        <end position="108"/>
    </location>
</feature>
<feature type="region of interest" description="Disordered" evidence="1">
    <location>
        <begin position="92"/>
        <end position="114"/>
    </location>
</feature>
<evidence type="ECO:0000313" key="3">
    <source>
        <dbReference type="Proteomes" id="UP000230551"/>
    </source>
</evidence>
<organism evidence="2 3">
    <name type="scientific">Mycolicibacterium brumae</name>
    <dbReference type="NCBI Taxonomy" id="85968"/>
    <lineage>
        <taxon>Bacteria</taxon>
        <taxon>Bacillati</taxon>
        <taxon>Actinomycetota</taxon>
        <taxon>Actinomycetes</taxon>
        <taxon>Mycobacteriales</taxon>
        <taxon>Mycobacteriaceae</taxon>
        <taxon>Mycolicibacterium</taxon>
    </lineage>
</organism>
<dbReference type="OrthoDB" id="4350726at2"/>
<accession>A0A2G5PGV5</accession>
<reference evidence="2 3" key="1">
    <citation type="journal article" date="2017" name="Infect. Genet. Evol.">
        <title>The new phylogeny of the genus Mycobacterium: The old and the news.</title>
        <authorList>
            <person name="Tortoli E."/>
            <person name="Fedrizzi T."/>
            <person name="Meehan C.J."/>
            <person name="Trovato A."/>
            <person name="Grottola A."/>
            <person name="Giacobazzi E."/>
            <person name="Serpini G.F."/>
            <person name="Tagliazucchi S."/>
            <person name="Fabio A."/>
            <person name="Bettua C."/>
            <person name="Bertorelli R."/>
            <person name="Frascaro F."/>
            <person name="De Sanctis V."/>
            <person name="Pecorari M."/>
            <person name="Jousson O."/>
            <person name="Segata N."/>
            <person name="Cirillo D.M."/>
        </authorList>
    </citation>
    <scope>NUCLEOTIDE SEQUENCE [LARGE SCALE GENOMIC DNA]</scope>
    <source>
        <strain evidence="2 3">CIP1034565</strain>
    </source>
</reference>
<dbReference type="RefSeq" id="WP_090588529.1">
    <property type="nucleotide sequence ID" value="NZ_CP104302.1"/>
</dbReference>
<comment type="caution">
    <text evidence="2">The sequence shown here is derived from an EMBL/GenBank/DDBJ whole genome shotgun (WGS) entry which is preliminary data.</text>
</comment>
<protein>
    <submittedName>
        <fullName evidence="2">DUF3349 domain-containing protein</fullName>
    </submittedName>
</protein>
<evidence type="ECO:0000256" key="1">
    <source>
        <dbReference type="SAM" id="MobiDB-lite"/>
    </source>
</evidence>
<dbReference type="AlphaFoldDB" id="A0A2G5PGV5"/>
<dbReference type="InterPro" id="IPR021784">
    <property type="entry name" value="DUF3349"/>
</dbReference>
<dbReference type="STRING" id="85968.GCA_900073015_01677"/>
<dbReference type="Gene3D" id="1.10.10.2390">
    <property type="match status" value="1"/>
</dbReference>